<evidence type="ECO:0000313" key="4">
    <source>
        <dbReference type="Proteomes" id="UP000037953"/>
    </source>
</evidence>
<sequence length="86" mass="9399">MLDISPLLNQRGWTQAELAKKMGIAKSTLTDNLKNPTLTKLNSIADALGVPVRDLFPAGVDEKGQELFIKDDKGNFKSIGFLNTKP</sequence>
<evidence type="ECO:0000256" key="1">
    <source>
        <dbReference type="ARBA" id="ARBA00023125"/>
    </source>
</evidence>
<dbReference type="InterPro" id="IPR010982">
    <property type="entry name" value="Lambda_DNA-bd_dom_sf"/>
</dbReference>
<name>A0A0N0ZUC7_CHRID</name>
<dbReference type="Gene3D" id="1.10.260.40">
    <property type="entry name" value="lambda repressor-like DNA-binding domains"/>
    <property type="match status" value="1"/>
</dbReference>
<dbReference type="PROSITE" id="PS50943">
    <property type="entry name" value="HTH_CROC1"/>
    <property type="match status" value="1"/>
</dbReference>
<accession>A0A0N0ZUC7</accession>
<evidence type="ECO:0000259" key="2">
    <source>
        <dbReference type="PROSITE" id="PS50943"/>
    </source>
</evidence>
<keyword evidence="1" id="KW-0238">DNA-binding</keyword>
<dbReference type="PATRIC" id="fig|253.9.peg.4357"/>
<dbReference type="AlphaFoldDB" id="A0A0N0ZUC7"/>
<proteinExistence type="predicted"/>
<protein>
    <recommendedName>
        <fullName evidence="2">HTH cro/C1-type domain-containing protein</fullName>
    </recommendedName>
</protein>
<reference evidence="4" key="2">
    <citation type="submission" date="2015-09" db="EMBL/GenBank/DDBJ databases">
        <title>Draft genome sequence of a multidrug-resistant Chryseobacterium indologenes isolate from Malaysia.</title>
        <authorList>
            <person name="Yu C.Y."/>
            <person name="Ang G.Y."/>
            <person name="Chan K.-G."/>
        </authorList>
    </citation>
    <scope>NUCLEOTIDE SEQUENCE [LARGE SCALE GENOMIC DNA]</scope>
    <source>
        <strain evidence="4">CI_885</strain>
    </source>
</reference>
<dbReference type="OrthoDB" id="2902336at2"/>
<evidence type="ECO:0000313" key="3">
    <source>
        <dbReference type="EMBL" id="KPE51006.1"/>
    </source>
</evidence>
<dbReference type="CDD" id="cd00093">
    <property type="entry name" value="HTH_XRE"/>
    <property type="match status" value="1"/>
</dbReference>
<organism evidence="3 4">
    <name type="scientific">Chryseobacterium indologenes</name>
    <name type="common">Flavobacterium indologenes</name>
    <dbReference type="NCBI Taxonomy" id="253"/>
    <lineage>
        <taxon>Bacteria</taxon>
        <taxon>Pseudomonadati</taxon>
        <taxon>Bacteroidota</taxon>
        <taxon>Flavobacteriia</taxon>
        <taxon>Flavobacteriales</taxon>
        <taxon>Weeksellaceae</taxon>
        <taxon>Chryseobacterium group</taxon>
        <taxon>Chryseobacterium</taxon>
    </lineage>
</organism>
<reference evidence="3 4" key="1">
    <citation type="journal article" date="2015" name="Genom Data">
        <title>Draft genome sequence of a multidrug-resistant Chryseobacterium indologenes isolate from Malaysia.</title>
        <authorList>
            <person name="Yu C.Y."/>
            <person name="Ang G.Y."/>
            <person name="Cheng H.J."/>
            <person name="Cheong Y.M."/>
            <person name="Yin W.F."/>
            <person name="Chan K.G."/>
        </authorList>
    </citation>
    <scope>NUCLEOTIDE SEQUENCE [LARGE SCALE GENOMIC DNA]</scope>
    <source>
        <strain evidence="3 4">CI_885</strain>
    </source>
</reference>
<dbReference type="PANTHER" id="PTHR46797:SF1">
    <property type="entry name" value="METHYLPHOSPHONATE SYNTHASE"/>
    <property type="match status" value="1"/>
</dbReference>
<feature type="domain" description="HTH cro/C1-type" evidence="2">
    <location>
        <begin position="7"/>
        <end position="55"/>
    </location>
</feature>
<dbReference type="GO" id="GO:0003677">
    <property type="term" value="F:DNA binding"/>
    <property type="evidence" value="ECO:0007669"/>
    <property type="project" value="UniProtKB-KW"/>
</dbReference>
<dbReference type="PANTHER" id="PTHR46797">
    <property type="entry name" value="HTH-TYPE TRANSCRIPTIONAL REGULATOR"/>
    <property type="match status" value="1"/>
</dbReference>
<comment type="caution">
    <text evidence="3">The sequence shown here is derived from an EMBL/GenBank/DDBJ whole genome shotgun (WGS) entry which is preliminary data.</text>
</comment>
<dbReference type="GO" id="GO:0003700">
    <property type="term" value="F:DNA-binding transcription factor activity"/>
    <property type="evidence" value="ECO:0007669"/>
    <property type="project" value="TreeGrafter"/>
</dbReference>
<dbReference type="SMART" id="SM00530">
    <property type="entry name" value="HTH_XRE"/>
    <property type="match status" value="1"/>
</dbReference>
<dbReference type="InterPro" id="IPR001387">
    <property type="entry name" value="Cro/C1-type_HTH"/>
</dbReference>
<dbReference type="RefSeq" id="WP_062699772.1">
    <property type="nucleotide sequence ID" value="NZ_LJOD01000007.1"/>
</dbReference>
<dbReference type="GO" id="GO:0005829">
    <property type="term" value="C:cytosol"/>
    <property type="evidence" value="ECO:0007669"/>
    <property type="project" value="TreeGrafter"/>
</dbReference>
<dbReference type="SUPFAM" id="SSF47413">
    <property type="entry name" value="lambda repressor-like DNA-binding domains"/>
    <property type="match status" value="1"/>
</dbReference>
<dbReference type="EMBL" id="LJOD01000007">
    <property type="protein sequence ID" value="KPE51006.1"/>
    <property type="molecule type" value="Genomic_DNA"/>
</dbReference>
<dbReference type="Proteomes" id="UP000037953">
    <property type="component" value="Unassembled WGS sequence"/>
</dbReference>
<dbReference type="InterPro" id="IPR050807">
    <property type="entry name" value="TransReg_Diox_bact_type"/>
</dbReference>
<gene>
    <name evidence="3" type="ORF">AOB46_12530</name>
</gene>
<dbReference type="Pfam" id="PF01381">
    <property type="entry name" value="HTH_3"/>
    <property type="match status" value="1"/>
</dbReference>